<gene>
    <name evidence="2" type="ORF">BS50DRAFT_20651</name>
</gene>
<name>A0A2T2PAF6_CORCC</name>
<feature type="transmembrane region" description="Helical" evidence="1">
    <location>
        <begin position="70"/>
        <end position="94"/>
    </location>
</feature>
<keyword evidence="1" id="KW-0472">Membrane</keyword>
<keyword evidence="1" id="KW-0812">Transmembrane</keyword>
<dbReference type="EMBL" id="KZ678128">
    <property type="protein sequence ID" value="PSN74634.1"/>
    <property type="molecule type" value="Genomic_DNA"/>
</dbReference>
<evidence type="ECO:0000313" key="3">
    <source>
        <dbReference type="Proteomes" id="UP000240883"/>
    </source>
</evidence>
<dbReference type="AlphaFoldDB" id="A0A2T2PAF6"/>
<reference evidence="2 3" key="1">
    <citation type="journal article" date="2018" name="Front. Microbiol.">
        <title>Genome-Wide Analysis of Corynespora cassiicola Leaf Fall Disease Putative Effectors.</title>
        <authorList>
            <person name="Lopez D."/>
            <person name="Ribeiro S."/>
            <person name="Label P."/>
            <person name="Fumanal B."/>
            <person name="Venisse J.S."/>
            <person name="Kohler A."/>
            <person name="de Oliveira R.R."/>
            <person name="Labutti K."/>
            <person name="Lipzen A."/>
            <person name="Lail K."/>
            <person name="Bauer D."/>
            <person name="Ohm R.A."/>
            <person name="Barry K.W."/>
            <person name="Spatafora J."/>
            <person name="Grigoriev I.V."/>
            <person name="Martin F.M."/>
            <person name="Pujade-Renaud V."/>
        </authorList>
    </citation>
    <scope>NUCLEOTIDE SEQUENCE [LARGE SCALE GENOMIC DNA]</scope>
    <source>
        <strain evidence="2 3">Philippines</strain>
    </source>
</reference>
<protein>
    <submittedName>
        <fullName evidence="2">Uncharacterized protein</fullName>
    </submittedName>
</protein>
<keyword evidence="3" id="KW-1185">Reference proteome</keyword>
<sequence length="136" mass="15043">MSAEEGAEDRLVLVDLKRVSWGFTESRGFRVPAGWLGQRRNRRKSLSIVLKYFDPVMTSSHAKVAHPSKAMLLGGLVCLCRVGLCSMGIASLVASWRGFRQKSFWTLISTFCTTHHRAVHVLPFLFFASALVACGG</sequence>
<evidence type="ECO:0000313" key="2">
    <source>
        <dbReference type="EMBL" id="PSN74634.1"/>
    </source>
</evidence>
<proteinExistence type="predicted"/>
<dbReference type="Proteomes" id="UP000240883">
    <property type="component" value="Unassembled WGS sequence"/>
</dbReference>
<evidence type="ECO:0000256" key="1">
    <source>
        <dbReference type="SAM" id="Phobius"/>
    </source>
</evidence>
<keyword evidence="1" id="KW-1133">Transmembrane helix</keyword>
<accession>A0A2T2PAF6</accession>
<organism evidence="2 3">
    <name type="scientific">Corynespora cassiicola Philippines</name>
    <dbReference type="NCBI Taxonomy" id="1448308"/>
    <lineage>
        <taxon>Eukaryota</taxon>
        <taxon>Fungi</taxon>
        <taxon>Dikarya</taxon>
        <taxon>Ascomycota</taxon>
        <taxon>Pezizomycotina</taxon>
        <taxon>Dothideomycetes</taxon>
        <taxon>Pleosporomycetidae</taxon>
        <taxon>Pleosporales</taxon>
        <taxon>Corynesporascaceae</taxon>
        <taxon>Corynespora</taxon>
    </lineage>
</organism>